<proteinExistence type="predicted"/>
<dbReference type="EMBL" id="JAATIQ010000228">
    <property type="protein sequence ID" value="KAF4368742.1"/>
    <property type="molecule type" value="Genomic_DNA"/>
</dbReference>
<gene>
    <name evidence="2" type="ORF">G4B88_003615</name>
</gene>
<name>A0A7J6FDG6_CANSA</name>
<organism evidence="2 3">
    <name type="scientific">Cannabis sativa</name>
    <name type="common">Hemp</name>
    <name type="synonym">Marijuana</name>
    <dbReference type="NCBI Taxonomy" id="3483"/>
    <lineage>
        <taxon>Eukaryota</taxon>
        <taxon>Viridiplantae</taxon>
        <taxon>Streptophyta</taxon>
        <taxon>Embryophyta</taxon>
        <taxon>Tracheophyta</taxon>
        <taxon>Spermatophyta</taxon>
        <taxon>Magnoliopsida</taxon>
        <taxon>eudicotyledons</taxon>
        <taxon>Gunneridae</taxon>
        <taxon>Pentapetalae</taxon>
        <taxon>rosids</taxon>
        <taxon>fabids</taxon>
        <taxon>Rosales</taxon>
        <taxon>Cannabaceae</taxon>
        <taxon>Cannabis</taxon>
    </lineage>
</organism>
<dbReference type="AlphaFoldDB" id="A0A7J6FDG6"/>
<dbReference type="Pfam" id="PF13456">
    <property type="entry name" value="RVT_3"/>
    <property type="match status" value="1"/>
</dbReference>
<keyword evidence="3" id="KW-1185">Reference proteome</keyword>
<evidence type="ECO:0000313" key="2">
    <source>
        <dbReference type="EMBL" id="KAF4368742.1"/>
    </source>
</evidence>
<dbReference type="InterPro" id="IPR002156">
    <property type="entry name" value="RNaseH_domain"/>
</dbReference>
<evidence type="ECO:0000313" key="3">
    <source>
        <dbReference type="Proteomes" id="UP000583929"/>
    </source>
</evidence>
<evidence type="ECO:0000259" key="1">
    <source>
        <dbReference type="Pfam" id="PF13456"/>
    </source>
</evidence>
<dbReference type="GO" id="GO:0004523">
    <property type="term" value="F:RNA-DNA hybrid ribonuclease activity"/>
    <property type="evidence" value="ECO:0007669"/>
    <property type="project" value="InterPro"/>
</dbReference>
<dbReference type="GO" id="GO:0003676">
    <property type="term" value="F:nucleic acid binding"/>
    <property type="evidence" value="ECO:0007669"/>
    <property type="project" value="InterPro"/>
</dbReference>
<dbReference type="Proteomes" id="UP000583929">
    <property type="component" value="Unassembled WGS sequence"/>
</dbReference>
<sequence length="148" mass="16974">MNHSINSDMLYITTGEGFVNKNKMRLNKAIMRINWIQRPLPSLIFLNGCKLLASKRILHLFMWMQPLITRIIGHHRVVASHYRLLPGASTPIFAEGSWQDHSALSGLVSQIRILFSNFPEASLHFLPRQFNMDAHGLAKEAIRSREEV</sequence>
<reference evidence="2 3" key="1">
    <citation type="journal article" date="2020" name="bioRxiv">
        <title>Sequence and annotation of 42 cannabis genomes reveals extensive copy number variation in cannabinoid synthesis and pathogen resistance genes.</title>
        <authorList>
            <person name="Mckernan K.J."/>
            <person name="Helbert Y."/>
            <person name="Kane L.T."/>
            <person name="Ebling H."/>
            <person name="Zhang L."/>
            <person name="Liu B."/>
            <person name="Eaton Z."/>
            <person name="Mclaughlin S."/>
            <person name="Kingan S."/>
            <person name="Baybayan P."/>
            <person name="Concepcion G."/>
            <person name="Jordan M."/>
            <person name="Riva A."/>
            <person name="Barbazuk W."/>
            <person name="Harkins T."/>
        </authorList>
    </citation>
    <scope>NUCLEOTIDE SEQUENCE [LARGE SCALE GENOMIC DNA]</scope>
    <source>
        <strain evidence="3">cv. Jamaican Lion 4</strain>
        <tissue evidence="2">Leaf</tissue>
    </source>
</reference>
<accession>A0A7J6FDG6</accession>
<comment type="caution">
    <text evidence="2">The sequence shown here is derived from an EMBL/GenBank/DDBJ whole genome shotgun (WGS) entry which is preliminary data.</text>
</comment>
<protein>
    <recommendedName>
        <fullName evidence="1">RNase H type-1 domain-containing protein</fullName>
    </recommendedName>
</protein>
<feature type="domain" description="RNase H type-1" evidence="1">
    <location>
        <begin position="95"/>
        <end position="141"/>
    </location>
</feature>